<evidence type="ECO:0008006" key="3">
    <source>
        <dbReference type="Google" id="ProtNLM"/>
    </source>
</evidence>
<evidence type="ECO:0000313" key="2">
    <source>
        <dbReference type="Proteomes" id="UP001255185"/>
    </source>
</evidence>
<evidence type="ECO:0000313" key="1">
    <source>
        <dbReference type="EMBL" id="MDR6967621.1"/>
    </source>
</evidence>
<keyword evidence="2" id="KW-1185">Reference proteome</keyword>
<dbReference type="RefSeq" id="WP_310025838.1">
    <property type="nucleotide sequence ID" value="NZ_JAVDVI010000006.1"/>
</dbReference>
<sequence length="288" mass="34379">MQVNVGFLVSYDYKYLKQSIPLVYEASDRIVLALDIESRTWSGNTFTIDNDFFDWIKNFDVENKIEIYKDDFYDPNLTAIQNDTRERTMLAEFFGKGNWYIQLDADELFVNFKGFVDYLRANPKYLINPEKNKVQLFLFFVNLFKKLPDGYLYVEKPFETATVATNYIGYKNARISKFRKIYLPFFIVHNTWARENEEIYFKLNNWGHNKDFDVESYFTFWKNIDSSNYTQFKNVHPLAPEKWRSLGLCPTNDIDKVVSFLENSKILNVSRLYIFGKNIAQKFKHLKF</sequence>
<reference evidence="1 2" key="1">
    <citation type="submission" date="2023-07" db="EMBL/GenBank/DDBJ databases">
        <title>Sorghum-associated microbial communities from plants grown in Nebraska, USA.</title>
        <authorList>
            <person name="Schachtman D."/>
        </authorList>
    </citation>
    <scope>NUCLEOTIDE SEQUENCE [LARGE SCALE GENOMIC DNA]</scope>
    <source>
        <strain evidence="1 2">3773</strain>
    </source>
</reference>
<proteinExistence type="predicted"/>
<comment type="caution">
    <text evidence="1">The sequence shown here is derived from an EMBL/GenBank/DDBJ whole genome shotgun (WGS) entry which is preliminary data.</text>
</comment>
<dbReference type="Proteomes" id="UP001255185">
    <property type="component" value="Unassembled WGS sequence"/>
</dbReference>
<organism evidence="1 2">
    <name type="scientific">Flavobacterium arsenatis</name>
    <dbReference type="NCBI Taxonomy" id="1484332"/>
    <lineage>
        <taxon>Bacteria</taxon>
        <taxon>Pseudomonadati</taxon>
        <taxon>Bacteroidota</taxon>
        <taxon>Flavobacteriia</taxon>
        <taxon>Flavobacteriales</taxon>
        <taxon>Flavobacteriaceae</taxon>
        <taxon>Flavobacterium</taxon>
    </lineage>
</organism>
<dbReference type="EMBL" id="JAVDVI010000006">
    <property type="protein sequence ID" value="MDR6967621.1"/>
    <property type="molecule type" value="Genomic_DNA"/>
</dbReference>
<accession>A0ABU1TNS0</accession>
<name>A0ABU1TNS0_9FLAO</name>
<protein>
    <recommendedName>
        <fullName evidence="3">DUF707 domain-containing protein</fullName>
    </recommendedName>
</protein>
<gene>
    <name evidence="1" type="ORF">J2X31_001633</name>
</gene>